<evidence type="ECO:0000313" key="3">
    <source>
        <dbReference type="EMBL" id="ACY47419.1"/>
    </source>
</evidence>
<keyword evidence="2" id="KW-0812">Transmembrane</keyword>
<dbReference type="eggNOG" id="ENOG5032ZYG">
    <property type="taxonomic scope" value="Bacteria"/>
</dbReference>
<dbReference type="KEGG" id="rmr:Rmar_0517"/>
<evidence type="ECO:0008006" key="5">
    <source>
        <dbReference type="Google" id="ProtNLM"/>
    </source>
</evidence>
<keyword evidence="2" id="KW-0472">Membrane</keyword>
<feature type="transmembrane region" description="Helical" evidence="2">
    <location>
        <begin position="37"/>
        <end position="56"/>
    </location>
</feature>
<accession>D0MEW9</accession>
<dbReference type="AlphaFoldDB" id="D0MEW9"/>
<protein>
    <recommendedName>
        <fullName evidence="5">DUF2231 domain-containing protein</fullName>
    </recommendedName>
</protein>
<feature type="transmembrane region" description="Helical" evidence="2">
    <location>
        <begin position="12"/>
        <end position="30"/>
    </location>
</feature>
<keyword evidence="2" id="KW-1133">Transmembrane helix</keyword>
<name>D0MEW9_RHOM4</name>
<dbReference type="HOGENOM" id="CLU_126507_0_0_10"/>
<evidence type="ECO:0000256" key="1">
    <source>
        <dbReference type="SAM" id="MobiDB-lite"/>
    </source>
</evidence>
<dbReference type="STRING" id="518766.Rmar_0517"/>
<feature type="transmembrane region" description="Helical" evidence="2">
    <location>
        <begin position="113"/>
        <end position="129"/>
    </location>
</feature>
<feature type="compositionally biased region" description="Acidic residues" evidence="1">
    <location>
        <begin position="158"/>
        <end position="168"/>
    </location>
</feature>
<evidence type="ECO:0000313" key="4">
    <source>
        <dbReference type="Proteomes" id="UP000002221"/>
    </source>
</evidence>
<feature type="transmembrane region" description="Helical" evidence="2">
    <location>
        <begin position="84"/>
        <end position="101"/>
    </location>
</feature>
<gene>
    <name evidence="3" type="ordered locus">Rmar_0517</name>
</gene>
<dbReference type="RefSeq" id="WP_012843031.1">
    <property type="nucleotide sequence ID" value="NC_013501.1"/>
</dbReference>
<sequence length="168" mass="17736">MNAAHLHLLANHLPLFAVLLGLLVGLYGAWRREESVVRVALMLFVLAALGAVAAYFSGHGAEEIVEELGRSHDAIEAHEETGNLAAYLTIALGVLSLVTLIRRGPVAPAWRTALFVLALVVLGVVGYAANLGGRISHPEITGAALQETTRSPVPGPEAAEEAEEPHED</sequence>
<evidence type="ECO:0000256" key="2">
    <source>
        <dbReference type="SAM" id="Phobius"/>
    </source>
</evidence>
<dbReference type="EMBL" id="CP001807">
    <property type="protein sequence ID" value="ACY47419.1"/>
    <property type="molecule type" value="Genomic_DNA"/>
</dbReference>
<organism evidence="3 4">
    <name type="scientific">Rhodothermus marinus (strain ATCC 43812 / DSM 4252 / R-10)</name>
    <name type="common">Rhodothermus obamensis</name>
    <dbReference type="NCBI Taxonomy" id="518766"/>
    <lineage>
        <taxon>Bacteria</taxon>
        <taxon>Pseudomonadati</taxon>
        <taxon>Rhodothermota</taxon>
        <taxon>Rhodothermia</taxon>
        <taxon>Rhodothermales</taxon>
        <taxon>Rhodothermaceae</taxon>
        <taxon>Rhodothermus</taxon>
    </lineage>
</organism>
<keyword evidence="4" id="KW-1185">Reference proteome</keyword>
<dbReference type="Proteomes" id="UP000002221">
    <property type="component" value="Chromosome"/>
</dbReference>
<reference evidence="3 4" key="1">
    <citation type="journal article" date="2009" name="Stand. Genomic Sci.">
        <title>Complete genome sequence of Rhodothermus marinus type strain (R-10).</title>
        <authorList>
            <person name="Nolan M."/>
            <person name="Tindall B.J."/>
            <person name="Pomrenke H."/>
            <person name="Lapidus A."/>
            <person name="Copeland A."/>
            <person name="Glavina Del Rio T."/>
            <person name="Lucas S."/>
            <person name="Chen F."/>
            <person name="Tice H."/>
            <person name="Cheng J.F."/>
            <person name="Saunders E."/>
            <person name="Han C."/>
            <person name="Bruce D."/>
            <person name="Goodwin L."/>
            <person name="Chain P."/>
            <person name="Pitluck S."/>
            <person name="Ovchinikova G."/>
            <person name="Pati A."/>
            <person name="Ivanova N."/>
            <person name="Mavromatis K."/>
            <person name="Chen A."/>
            <person name="Palaniappan K."/>
            <person name="Land M."/>
            <person name="Hauser L."/>
            <person name="Chang Y.J."/>
            <person name="Jeffries C.D."/>
            <person name="Brettin T."/>
            <person name="Goker M."/>
            <person name="Bristow J."/>
            <person name="Eisen J.A."/>
            <person name="Markowitz V."/>
            <person name="Hugenholtz P."/>
            <person name="Kyrpides N.C."/>
            <person name="Klenk H.P."/>
            <person name="Detter J.C."/>
        </authorList>
    </citation>
    <scope>NUCLEOTIDE SEQUENCE [LARGE SCALE GENOMIC DNA]</scope>
    <source>
        <strain evidence="4">ATCC 43812 / DSM 4252 / R-10</strain>
    </source>
</reference>
<proteinExistence type="predicted"/>
<dbReference type="OrthoDB" id="853672at2"/>
<feature type="region of interest" description="Disordered" evidence="1">
    <location>
        <begin position="143"/>
        <end position="168"/>
    </location>
</feature>